<dbReference type="EMBL" id="KN833937">
    <property type="protein sequence ID" value="KIK14466.1"/>
    <property type="molecule type" value="Genomic_DNA"/>
</dbReference>
<organism evidence="1 2">
    <name type="scientific">Pisolithus microcarpus 441</name>
    <dbReference type="NCBI Taxonomy" id="765257"/>
    <lineage>
        <taxon>Eukaryota</taxon>
        <taxon>Fungi</taxon>
        <taxon>Dikarya</taxon>
        <taxon>Basidiomycota</taxon>
        <taxon>Agaricomycotina</taxon>
        <taxon>Agaricomycetes</taxon>
        <taxon>Agaricomycetidae</taxon>
        <taxon>Boletales</taxon>
        <taxon>Sclerodermatineae</taxon>
        <taxon>Pisolithaceae</taxon>
        <taxon>Pisolithus</taxon>
    </lineage>
</organism>
<accession>A0A0C9YCN2</accession>
<proteinExistence type="predicted"/>
<reference evidence="1 2" key="1">
    <citation type="submission" date="2014-04" db="EMBL/GenBank/DDBJ databases">
        <authorList>
            <consortium name="DOE Joint Genome Institute"/>
            <person name="Kuo A."/>
            <person name="Kohler A."/>
            <person name="Costa M.D."/>
            <person name="Nagy L.G."/>
            <person name="Floudas D."/>
            <person name="Copeland A."/>
            <person name="Barry K.W."/>
            <person name="Cichocki N."/>
            <person name="Veneault-Fourrey C."/>
            <person name="LaButti K."/>
            <person name="Lindquist E.A."/>
            <person name="Lipzen A."/>
            <person name="Lundell T."/>
            <person name="Morin E."/>
            <person name="Murat C."/>
            <person name="Sun H."/>
            <person name="Tunlid A."/>
            <person name="Henrissat B."/>
            <person name="Grigoriev I.V."/>
            <person name="Hibbett D.S."/>
            <person name="Martin F."/>
            <person name="Nordberg H.P."/>
            <person name="Cantor M.N."/>
            <person name="Hua S.X."/>
        </authorList>
    </citation>
    <scope>NUCLEOTIDE SEQUENCE [LARGE SCALE GENOMIC DNA]</scope>
    <source>
        <strain evidence="1 2">441</strain>
    </source>
</reference>
<sequence length="104" mass="11350">MPHANAGLPPETDGDSFGVRNCQVCSWALRHSQPLAPWALFGQPLAAPSTLVMDRVSESILSKGALPGRIFHVMSWKLIDLRLASRVFHINTFRSMLGGLGVKL</sequence>
<dbReference type="AlphaFoldDB" id="A0A0C9YCN2"/>
<evidence type="ECO:0000313" key="2">
    <source>
        <dbReference type="Proteomes" id="UP000054018"/>
    </source>
</evidence>
<keyword evidence="2" id="KW-1185">Reference proteome</keyword>
<name>A0A0C9YCN2_9AGAM</name>
<reference evidence="2" key="2">
    <citation type="submission" date="2015-01" db="EMBL/GenBank/DDBJ databases">
        <title>Evolutionary Origins and Diversification of the Mycorrhizal Mutualists.</title>
        <authorList>
            <consortium name="DOE Joint Genome Institute"/>
            <consortium name="Mycorrhizal Genomics Consortium"/>
            <person name="Kohler A."/>
            <person name="Kuo A."/>
            <person name="Nagy L.G."/>
            <person name="Floudas D."/>
            <person name="Copeland A."/>
            <person name="Barry K.W."/>
            <person name="Cichocki N."/>
            <person name="Veneault-Fourrey C."/>
            <person name="LaButti K."/>
            <person name="Lindquist E.A."/>
            <person name="Lipzen A."/>
            <person name="Lundell T."/>
            <person name="Morin E."/>
            <person name="Murat C."/>
            <person name="Riley R."/>
            <person name="Ohm R."/>
            <person name="Sun H."/>
            <person name="Tunlid A."/>
            <person name="Henrissat B."/>
            <person name="Grigoriev I.V."/>
            <person name="Hibbett D.S."/>
            <person name="Martin F."/>
        </authorList>
    </citation>
    <scope>NUCLEOTIDE SEQUENCE [LARGE SCALE GENOMIC DNA]</scope>
    <source>
        <strain evidence="2">441</strain>
    </source>
</reference>
<dbReference type="HOGENOM" id="CLU_2251125_0_0_1"/>
<protein>
    <submittedName>
        <fullName evidence="1">Uncharacterized protein</fullName>
    </submittedName>
</protein>
<evidence type="ECO:0000313" key="1">
    <source>
        <dbReference type="EMBL" id="KIK14466.1"/>
    </source>
</evidence>
<gene>
    <name evidence="1" type="ORF">PISMIDRAFT_687977</name>
</gene>
<dbReference type="Proteomes" id="UP000054018">
    <property type="component" value="Unassembled WGS sequence"/>
</dbReference>